<keyword evidence="2" id="KW-1133">Transmembrane helix</keyword>
<evidence type="ECO:0000313" key="5">
    <source>
        <dbReference type="Proteomes" id="UP000309340"/>
    </source>
</evidence>
<name>A0A4U0X9T9_9PEZI</name>
<organism evidence="4 5">
    <name type="scientific">Friedmanniomyces simplex</name>
    <dbReference type="NCBI Taxonomy" id="329884"/>
    <lineage>
        <taxon>Eukaryota</taxon>
        <taxon>Fungi</taxon>
        <taxon>Dikarya</taxon>
        <taxon>Ascomycota</taxon>
        <taxon>Pezizomycotina</taxon>
        <taxon>Dothideomycetes</taxon>
        <taxon>Dothideomycetidae</taxon>
        <taxon>Mycosphaerellales</taxon>
        <taxon>Teratosphaeriaceae</taxon>
        <taxon>Friedmanniomyces</taxon>
    </lineage>
</organism>
<dbReference type="EMBL" id="NAJQ01000321">
    <property type="protein sequence ID" value="TKA72158.1"/>
    <property type="molecule type" value="Genomic_DNA"/>
</dbReference>
<keyword evidence="5" id="KW-1185">Reference proteome</keyword>
<comment type="caution">
    <text evidence="4">The sequence shown here is derived from an EMBL/GenBank/DDBJ whole genome shotgun (WGS) entry which is preliminary data.</text>
</comment>
<gene>
    <name evidence="4" type="ORF">B0A55_08367</name>
</gene>
<keyword evidence="2" id="KW-0472">Membrane</keyword>
<reference evidence="4 5" key="1">
    <citation type="submission" date="2017-03" db="EMBL/GenBank/DDBJ databases">
        <title>Genomes of endolithic fungi from Antarctica.</title>
        <authorList>
            <person name="Coleine C."/>
            <person name="Masonjones S."/>
            <person name="Stajich J.E."/>
        </authorList>
    </citation>
    <scope>NUCLEOTIDE SEQUENCE [LARGE SCALE GENOMIC DNA]</scope>
    <source>
        <strain evidence="4 5">CCFEE 5184</strain>
    </source>
</reference>
<feature type="transmembrane region" description="Helical" evidence="2">
    <location>
        <begin position="233"/>
        <end position="249"/>
    </location>
</feature>
<dbReference type="STRING" id="329884.A0A4U0X9T9"/>
<dbReference type="PANTHER" id="PTHR39611:SF2">
    <property type="entry name" value="HYDROXYPROLINE-RICH GLYCOPROTEIN DZ-HRGP"/>
    <property type="match status" value="1"/>
</dbReference>
<proteinExistence type="predicted"/>
<feature type="domain" description="DUF7514" evidence="3">
    <location>
        <begin position="37"/>
        <end position="168"/>
    </location>
</feature>
<feature type="transmembrane region" description="Helical" evidence="2">
    <location>
        <begin position="194"/>
        <end position="221"/>
    </location>
</feature>
<dbReference type="PANTHER" id="PTHR39611">
    <property type="entry name" value="HYDROXYPROLINE-RICH GLYCOPROTEIN DZ-HRGP-RELATED"/>
    <property type="match status" value="1"/>
</dbReference>
<dbReference type="Proteomes" id="UP000309340">
    <property type="component" value="Unassembled WGS sequence"/>
</dbReference>
<evidence type="ECO:0000256" key="1">
    <source>
        <dbReference type="SAM" id="MobiDB-lite"/>
    </source>
</evidence>
<keyword evidence="2" id="KW-0812">Transmembrane</keyword>
<protein>
    <recommendedName>
        <fullName evidence="3">DUF7514 domain-containing protein</fullName>
    </recommendedName>
</protein>
<evidence type="ECO:0000313" key="4">
    <source>
        <dbReference type="EMBL" id="TKA72158.1"/>
    </source>
</evidence>
<feature type="compositionally biased region" description="Basic and acidic residues" evidence="1">
    <location>
        <begin position="14"/>
        <end position="25"/>
    </location>
</feature>
<dbReference type="Pfam" id="PF24355">
    <property type="entry name" value="DUF7514"/>
    <property type="match status" value="1"/>
</dbReference>
<dbReference type="InterPro" id="IPR055936">
    <property type="entry name" value="DUF7514"/>
</dbReference>
<evidence type="ECO:0000259" key="3">
    <source>
        <dbReference type="Pfam" id="PF24355"/>
    </source>
</evidence>
<sequence length="259" mass="28992">MSASAASTPQQERAPTHPDKHEQAVEEREAVEYWGRYLFLPDKTGTDKLKSLLRGLKDVMNTQYNTDHNQGNATIDLQPDLTPDQLANFYRDLHGNYDQLFLGTPHESLAFIYKSLGCLHSLQPQSFSHSTAFTDPTVPALKTEGWIMWQTIQLLLGPDEHSQFIMEAHFFFKRGFSGYRPELYDVPGKLPPGVAAIFAFCCGVIGMVCGMSQAWWVGWIALHAGEAPYGGDVGWELGAAFSMVAYLIARPIELKFFGR</sequence>
<feature type="compositionally biased region" description="Polar residues" evidence="1">
    <location>
        <begin position="1"/>
        <end position="13"/>
    </location>
</feature>
<feature type="region of interest" description="Disordered" evidence="1">
    <location>
        <begin position="1"/>
        <end position="25"/>
    </location>
</feature>
<accession>A0A4U0X9T9</accession>
<evidence type="ECO:0000256" key="2">
    <source>
        <dbReference type="SAM" id="Phobius"/>
    </source>
</evidence>
<dbReference type="AlphaFoldDB" id="A0A4U0X9T9"/>
<dbReference type="OrthoDB" id="2116389at2759"/>